<reference evidence="1" key="1">
    <citation type="submission" date="2021-06" db="EMBL/GenBank/DDBJ databases">
        <authorList>
            <person name="Kallberg Y."/>
            <person name="Tangrot J."/>
            <person name="Rosling A."/>
        </authorList>
    </citation>
    <scope>NUCLEOTIDE SEQUENCE</scope>
    <source>
        <strain evidence="1">CL356</strain>
    </source>
</reference>
<accession>A0ACA9KIP2</accession>
<organism evidence="1 2">
    <name type="scientific">Acaulospora colombiana</name>
    <dbReference type="NCBI Taxonomy" id="27376"/>
    <lineage>
        <taxon>Eukaryota</taxon>
        <taxon>Fungi</taxon>
        <taxon>Fungi incertae sedis</taxon>
        <taxon>Mucoromycota</taxon>
        <taxon>Glomeromycotina</taxon>
        <taxon>Glomeromycetes</taxon>
        <taxon>Diversisporales</taxon>
        <taxon>Acaulosporaceae</taxon>
        <taxon>Acaulospora</taxon>
    </lineage>
</organism>
<evidence type="ECO:0000313" key="2">
    <source>
        <dbReference type="Proteomes" id="UP000789525"/>
    </source>
</evidence>
<dbReference type="EMBL" id="CAJVPT010002147">
    <property type="protein sequence ID" value="CAG8476324.1"/>
    <property type="molecule type" value="Genomic_DNA"/>
</dbReference>
<name>A0ACA9KIP2_9GLOM</name>
<sequence>MHFESFAQIAERLNRTLVLTHVGHSRIQACKQHPFDFYYDVDQFRRRFPGLRIITQSDFRRWTVDRRRKPETYWGFIQPRNTSFLVQYLEPYDETLKKKECLWQFEFVFDHNTIFKKIFLGVNFLWTHSELDEAVTKFMLQQLTTNKEVLLLEHRLPKLLFNDPRRFSPIPYTKQLVESTTNASNSIRPYVGIHWRMEQGDIKRMPKCANQLIGYLKRLKKRIGIENVYLATDYPIREREKGAKKQYAQSATFHKLFPEHHKAYKMLTDYLGKNDHLHTWISTDLLGYLPKDGDFADELRGSGIQGIADKLMLGKLNSLIGKSSGYVENLPKDVRRRIHGLKSYQAEHAKLEAKFQQEILALEKKYLELYRPLYEKRSNIVRGESEPSEEDIEIIEGPVKGIPEFWLTAMKNLVTIAEIITERDEEAMKHLIDIRMSYLEKPGFRLEFEFEENRFFKNKTLTKTYFYQEEPGYGGDFVYDHAEGTQIEWKENQNLTVTVETKKQRHKGTKNTRVVRTTIPAESFFQFFNPPTDQDEIEDEDDSLDERLEMDYQIGEDIKEKLIPRAVDWYTGKALNIAKSCGYKKHHIVSITHPEIY</sequence>
<evidence type="ECO:0000313" key="1">
    <source>
        <dbReference type="EMBL" id="CAG8476324.1"/>
    </source>
</evidence>
<comment type="caution">
    <text evidence="1">The sequence shown here is derived from an EMBL/GenBank/DDBJ whole genome shotgun (WGS) entry which is preliminary data.</text>
</comment>
<protein>
    <submittedName>
        <fullName evidence="1">148_t:CDS:1</fullName>
    </submittedName>
</protein>
<keyword evidence="2" id="KW-1185">Reference proteome</keyword>
<dbReference type="Proteomes" id="UP000789525">
    <property type="component" value="Unassembled WGS sequence"/>
</dbReference>
<proteinExistence type="predicted"/>
<gene>
    <name evidence="1" type="ORF">ACOLOM_LOCUS1812</name>
</gene>